<sequence>MSTATLSPAKAVQTAGSGWVVVCREAGHAIHADLGRTRAYVLARTAECPECERRATIAAAEAADAALLANSSEMRNGIAEVKVPGETGHGAYVPVKSPRGRQVIIDRERAAAAPDMSEVFEAEAMRDEAEENGDPIAAALADVALAVALGDKPARNAAIIRAREAGASVDDLATAANIVTSTVYDVLRGSSAPSGGVSTLREYQKGYQEALADILALTDAGKTRDESLLMIEEWISNNRLAAAASIFARRALEG</sequence>
<name>A0ABZ0ZXE9_9CAUD</name>
<evidence type="ECO:0008006" key="3">
    <source>
        <dbReference type="Google" id="ProtNLM"/>
    </source>
</evidence>
<evidence type="ECO:0000313" key="2">
    <source>
        <dbReference type="Proteomes" id="UP001325719"/>
    </source>
</evidence>
<proteinExistence type="predicted"/>
<reference evidence="1 2" key="1">
    <citation type="submission" date="2023-12" db="EMBL/GenBank/DDBJ databases">
        <authorList>
            <person name="Wang F."/>
            <person name="Yu X."/>
            <person name="Gao C."/>
        </authorList>
    </citation>
    <scope>NUCLEOTIDE SEQUENCE [LARGE SCALE GENOMIC DNA]</scope>
</reference>
<dbReference type="Proteomes" id="UP001325719">
    <property type="component" value="Segment"/>
</dbReference>
<keyword evidence="2" id="KW-1185">Reference proteome</keyword>
<evidence type="ECO:0000313" key="1">
    <source>
        <dbReference type="EMBL" id="WQY99768.1"/>
    </source>
</evidence>
<protein>
    <recommendedName>
        <fullName evidence="3">Helix-turn-helix DNA binding domain protein</fullName>
    </recommendedName>
</protein>
<organism evidence="1 2">
    <name type="scientific">Microbacterium phage MO526</name>
    <dbReference type="NCBI Taxonomy" id="3108092"/>
    <lineage>
        <taxon>Viruses</taxon>
        <taxon>Duplodnaviria</taxon>
        <taxon>Heunggongvirae</taxon>
        <taxon>Uroviricota</taxon>
        <taxon>Caudoviricetes</taxon>
        <taxon>Kutznervirinae</taxon>
        <taxon>Kozievirus</taxon>
        <taxon>Kozievirus MO526</taxon>
    </lineage>
</organism>
<accession>A0ABZ0ZXE9</accession>
<dbReference type="EMBL" id="OR941552">
    <property type="protein sequence ID" value="WQY99768.1"/>
    <property type="molecule type" value="Genomic_DNA"/>
</dbReference>